<evidence type="ECO:0000256" key="4">
    <source>
        <dbReference type="ARBA" id="ARBA00023172"/>
    </source>
</evidence>
<dbReference type="GO" id="GO:0005737">
    <property type="term" value="C:cytoplasm"/>
    <property type="evidence" value="ECO:0007669"/>
    <property type="project" value="UniProtKB-SubCell"/>
</dbReference>
<dbReference type="GO" id="GO:0000400">
    <property type="term" value="F:four-way junction DNA binding"/>
    <property type="evidence" value="ECO:0007669"/>
    <property type="project" value="UniProtKB-UniRule"/>
</dbReference>
<dbReference type="GO" id="GO:0003678">
    <property type="term" value="F:DNA helicase activity"/>
    <property type="evidence" value="ECO:0007669"/>
    <property type="project" value="InterPro"/>
</dbReference>
<dbReference type="KEGG" id="mchc:CK556_02385"/>
<keyword evidence="2 6" id="KW-0227">DNA damage</keyword>
<proteinExistence type="inferred from homology"/>
<dbReference type="InterPro" id="IPR000085">
    <property type="entry name" value="RuvA"/>
</dbReference>
<keyword evidence="7" id="KW-0547">Nucleotide-binding</keyword>
<evidence type="ECO:0000256" key="6">
    <source>
        <dbReference type="HAMAP-Rule" id="MF_00031"/>
    </source>
</evidence>
<comment type="domain">
    <text evidence="6">Has three domains with a flexible linker between the domains II and III and assumes an 'L' shape. Domain III is highly mobile and contacts RuvB.</text>
</comment>
<dbReference type="EMBL" id="CP023173">
    <property type="protein sequence ID" value="ASZ09192.1"/>
    <property type="molecule type" value="Genomic_DNA"/>
</dbReference>
<comment type="similarity">
    <text evidence="6">Belongs to the RuvA family.</text>
</comment>
<feature type="region of interest" description="Domain III" evidence="6">
    <location>
        <begin position="139"/>
        <end position="182"/>
    </location>
</feature>
<dbReference type="AlphaFoldDB" id="A0A249SNK3"/>
<evidence type="ECO:0000313" key="7">
    <source>
        <dbReference type="EMBL" id="ASZ09192.1"/>
    </source>
</evidence>
<dbReference type="Gene3D" id="1.10.150.20">
    <property type="entry name" value="5' to 3' exonuclease, C-terminal subdomain"/>
    <property type="match status" value="1"/>
</dbReference>
<dbReference type="RefSeq" id="WP_027875631.1">
    <property type="nucleotide sequence ID" value="NZ_CP023173.1"/>
</dbReference>
<dbReference type="HAMAP" id="MF_00031">
    <property type="entry name" value="DNA_HJ_migration_RuvA"/>
    <property type="match status" value="1"/>
</dbReference>
<gene>
    <name evidence="6" type="primary">ruvA</name>
    <name evidence="7" type="ORF">CK556_02385</name>
</gene>
<dbReference type="InterPro" id="IPR010994">
    <property type="entry name" value="RuvA_2-like"/>
</dbReference>
<evidence type="ECO:0000256" key="3">
    <source>
        <dbReference type="ARBA" id="ARBA00023125"/>
    </source>
</evidence>
<comment type="function">
    <text evidence="6">The RuvA-RuvB-RuvC complex processes Holliday junction (HJ) DNA during genetic recombination and DNA repair, while the RuvA-RuvB complex plays an important role in the rescue of blocked DNA replication forks via replication fork reversal (RFR). RuvA specifically binds to HJ cruciform DNA, conferring on it an open structure. The RuvB hexamer acts as an ATP-dependent pump, pulling dsDNA into and through the RuvAB complex. HJ branch migration allows RuvC to scan DNA until it finds its consensus sequence, where it cleaves and resolves the cruciform DNA.</text>
</comment>
<accession>A0A249SNK3</accession>
<dbReference type="Proteomes" id="UP000232229">
    <property type="component" value="Chromosome"/>
</dbReference>
<keyword evidence="7" id="KW-0347">Helicase</keyword>
<evidence type="ECO:0000313" key="8">
    <source>
        <dbReference type="Proteomes" id="UP000232229"/>
    </source>
</evidence>
<dbReference type="SUPFAM" id="SSF47781">
    <property type="entry name" value="RuvA domain 2-like"/>
    <property type="match status" value="1"/>
</dbReference>
<dbReference type="GO" id="GO:0006310">
    <property type="term" value="P:DNA recombination"/>
    <property type="evidence" value="ECO:0007669"/>
    <property type="project" value="UniProtKB-UniRule"/>
</dbReference>
<keyword evidence="7" id="KW-0067">ATP-binding</keyword>
<sequence length="182" mass="21516">MKDYLICDIKSIDDNYLYVEHQNIGEYFLYLTKEKYFNQSNLKLYIADHNTEFEKVEIAFKLRDERNLFKELVKIKTVGLKTAFYILNNFSFDEFLLIIEEYDVDKLAKLKSIGGYTAKLIIDELQKYFFKNKITQKKEKIITSLVKLGFSYKAIMPKIAKVDNNLSVEEITQIVMEQIGNE</sequence>
<dbReference type="GO" id="GO:0048476">
    <property type="term" value="C:Holliday junction resolvase complex"/>
    <property type="evidence" value="ECO:0007669"/>
    <property type="project" value="UniProtKB-UniRule"/>
</dbReference>
<dbReference type="Pfam" id="PF14520">
    <property type="entry name" value="HHH_5"/>
    <property type="match status" value="1"/>
</dbReference>
<keyword evidence="5 6" id="KW-0234">DNA repair</keyword>
<comment type="subunit">
    <text evidence="6">Homotetramer. Forms an RuvA(8)-RuvB(12)-Holliday junction (HJ) complex. HJ DNA is sandwiched between 2 RuvA tetramers; dsDNA enters through RuvA and exits via RuvB. An RuvB hexamer assembles on each DNA strand where it exits the tetramer. Each RuvB hexamer is contacted by two RuvA subunits (via domain III) on 2 adjacent RuvB subunits; this complex drives branch migration. In the full resolvosome a probable DNA-RuvA(4)-RuvB(12)-RuvC(2) complex forms which resolves the HJ.</text>
</comment>
<comment type="subcellular location">
    <subcellularLocation>
        <location evidence="6">Cytoplasm</location>
    </subcellularLocation>
</comment>
<dbReference type="NCBIfam" id="TIGR00084">
    <property type="entry name" value="ruvA"/>
    <property type="match status" value="1"/>
</dbReference>
<dbReference type="GO" id="GO:0006281">
    <property type="term" value="P:DNA repair"/>
    <property type="evidence" value="ECO:0007669"/>
    <property type="project" value="UniProtKB-UniRule"/>
</dbReference>
<evidence type="ECO:0000256" key="1">
    <source>
        <dbReference type="ARBA" id="ARBA00022490"/>
    </source>
</evidence>
<organism evidence="7 8">
    <name type="scientific">Mesoplasma chauliocola</name>
    <dbReference type="NCBI Taxonomy" id="216427"/>
    <lineage>
        <taxon>Bacteria</taxon>
        <taxon>Bacillati</taxon>
        <taxon>Mycoplasmatota</taxon>
        <taxon>Mollicutes</taxon>
        <taxon>Entomoplasmatales</taxon>
        <taxon>Entomoplasmataceae</taxon>
        <taxon>Mesoplasma</taxon>
    </lineage>
</organism>
<keyword evidence="1 6" id="KW-0963">Cytoplasm</keyword>
<dbReference type="STRING" id="1336232.GCA_000518825_01376"/>
<keyword evidence="7" id="KW-0378">Hydrolase</keyword>
<keyword evidence="8" id="KW-1185">Reference proteome</keyword>
<keyword evidence="3 6" id="KW-0238">DNA-binding</keyword>
<reference evidence="7 8" key="1">
    <citation type="submission" date="2017-08" db="EMBL/GenBank/DDBJ databases">
        <title>Complete Genome Sequence of Mesoplasma chauliocola.</title>
        <authorList>
            <person name="Knight T.F.Jr."/>
            <person name="Citino T."/>
        </authorList>
    </citation>
    <scope>NUCLEOTIDE SEQUENCE [LARGE SCALE GENOMIC DNA]</scope>
    <source>
        <strain evidence="7 8">CHPA-2</strain>
    </source>
</reference>
<evidence type="ECO:0000256" key="2">
    <source>
        <dbReference type="ARBA" id="ARBA00022763"/>
    </source>
</evidence>
<comment type="caution">
    <text evidence="6">Lacks conserved residue(s) required for the propagation of feature annotation.</text>
</comment>
<name>A0A249SNK3_9MOLU</name>
<evidence type="ECO:0000256" key="5">
    <source>
        <dbReference type="ARBA" id="ARBA00023204"/>
    </source>
</evidence>
<keyword evidence="4 6" id="KW-0233">DNA recombination</keyword>
<protein>
    <recommendedName>
        <fullName evidence="6">Holliday junction branch migration complex subunit RuvA</fullName>
    </recommendedName>
</protein>